<gene>
    <name evidence="1" type="ORF">GCM10009862_19490</name>
</gene>
<protein>
    <recommendedName>
        <fullName evidence="3">Secreted protein</fullName>
    </recommendedName>
</protein>
<accession>A0ABP6BSJ5</accession>
<evidence type="ECO:0000313" key="2">
    <source>
        <dbReference type="Proteomes" id="UP001500274"/>
    </source>
</evidence>
<reference evidence="2" key="1">
    <citation type="journal article" date="2019" name="Int. J. Syst. Evol. Microbiol.">
        <title>The Global Catalogue of Microorganisms (GCM) 10K type strain sequencing project: providing services to taxonomists for standard genome sequencing and annotation.</title>
        <authorList>
            <consortium name="The Broad Institute Genomics Platform"/>
            <consortium name="The Broad Institute Genome Sequencing Center for Infectious Disease"/>
            <person name="Wu L."/>
            <person name="Ma J."/>
        </authorList>
    </citation>
    <scope>NUCLEOTIDE SEQUENCE [LARGE SCALE GENOMIC DNA]</scope>
    <source>
        <strain evidence="2">JCM 16365</strain>
    </source>
</reference>
<name>A0ABP6BSJ5_9MICO</name>
<keyword evidence="2" id="KW-1185">Reference proteome</keyword>
<dbReference type="Proteomes" id="UP001500274">
    <property type="component" value="Unassembled WGS sequence"/>
</dbReference>
<organism evidence="1 2">
    <name type="scientific">Microbacterium binotii</name>
    <dbReference type="NCBI Taxonomy" id="462710"/>
    <lineage>
        <taxon>Bacteria</taxon>
        <taxon>Bacillati</taxon>
        <taxon>Actinomycetota</taxon>
        <taxon>Actinomycetes</taxon>
        <taxon>Micrococcales</taxon>
        <taxon>Microbacteriaceae</taxon>
        <taxon>Microbacterium</taxon>
    </lineage>
</organism>
<evidence type="ECO:0000313" key="1">
    <source>
        <dbReference type="EMBL" id="GAA2580390.1"/>
    </source>
</evidence>
<evidence type="ECO:0008006" key="3">
    <source>
        <dbReference type="Google" id="ProtNLM"/>
    </source>
</evidence>
<sequence>MAGASAMAMTICAIAPAGCGMRTVRLTNHIPHSAPAMIVIRYEKNPPSVRYPGRAATPQAAAQISGFRAILRSRGGFFAVSAGWFTRRFYEVADMLQRGL</sequence>
<comment type="caution">
    <text evidence="1">The sequence shown here is derived from an EMBL/GenBank/DDBJ whole genome shotgun (WGS) entry which is preliminary data.</text>
</comment>
<proteinExistence type="predicted"/>
<dbReference type="EMBL" id="BAAARI010000012">
    <property type="protein sequence ID" value="GAA2580390.1"/>
    <property type="molecule type" value="Genomic_DNA"/>
</dbReference>